<gene>
    <name evidence="2" type="ORF">MEDL_3858</name>
</gene>
<dbReference type="PANTHER" id="PTHR43198">
    <property type="entry name" value="BIFUNCTIONAL TH2 PROTEIN"/>
    <property type="match status" value="1"/>
</dbReference>
<reference evidence="2" key="1">
    <citation type="submission" date="2021-03" db="EMBL/GenBank/DDBJ databases">
        <authorList>
            <person name="Bekaert M."/>
        </authorList>
    </citation>
    <scope>NUCLEOTIDE SEQUENCE</scope>
</reference>
<evidence type="ECO:0000313" key="2">
    <source>
        <dbReference type="EMBL" id="CAG2188435.1"/>
    </source>
</evidence>
<dbReference type="GO" id="GO:0005829">
    <property type="term" value="C:cytosol"/>
    <property type="evidence" value="ECO:0007669"/>
    <property type="project" value="TreeGrafter"/>
</dbReference>
<dbReference type="OrthoDB" id="6062485at2759"/>
<dbReference type="EMBL" id="CAJPWZ010000237">
    <property type="protein sequence ID" value="CAG2188435.1"/>
    <property type="molecule type" value="Genomic_DNA"/>
</dbReference>
<dbReference type="InterPro" id="IPR016084">
    <property type="entry name" value="Haem_Oase-like_multi-hlx"/>
</dbReference>
<evidence type="ECO:0000313" key="3">
    <source>
        <dbReference type="Proteomes" id="UP000683360"/>
    </source>
</evidence>
<dbReference type="Pfam" id="PF03070">
    <property type="entry name" value="TENA_THI-4"/>
    <property type="match status" value="1"/>
</dbReference>
<dbReference type="Gene3D" id="1.20.910.10">
    <property type="entry name" value="Heme oxygenase-like"/>
    <property type="match status" value="1"/>
</dbReference>
<sequence>MNAFRSNFVQGVKNGILHPTSFGAYMVQDSVYCQRVADALEVAAEREKYDPLKSFLGQLQNEYEGYYMDLFEKWHINDGKAIGLGEACQEYVKTVAEVAEKDDAYYMLVALIPCHCAGAYTDWINSNFVSTSEEYRKLENLVNAALAEKKIKKEKH</sequence>
<dbReference type="InterPro" id="IPR050967">
    <property type="entry name" value="Thiamine_Salvage_TenA"/>
</dbReference>
<dbReference type="PANTHER" id="PTHR43198:SF2">
    <property type="entry name" value="SI:CH1073-67J19.1-RELATED"/>
    <property type="match status" value="1"/>
</dbReference>
<comment type="caution">
    <text evidence="2">The sequence shown here is derived from an EMBL/GenBank/DDBJ whole genome shotgun (WGS) entry which is preliminary data.</text>
</comment>
<protein>
    <recommendedName>
        <fullName evidence="1">Thiaminase-2/PQQC domain-containing protein</fullName>
    </recommendedName>
</protein>
<dbReference type="InterPro" id="IPR004305">
    <property type="entry name" value="Thiaminase-2/PQQC"/>
</dbReference>
<accession>A0A8S3PWU4</accession>
<name>A0A8S3PWU4_MYTED</name>
<dbReference type="AlphaFoldDB" id="A0A8S3PWU4"/>
<evidence type="ECO:0000259" key="1">
    <source>
        <dbReference type="Pfam" id="PF03070"/>
    </source>
</evidence>
<proteinExistence type="predicted"/>
<dbReference type="SUPFAM" id="SSF48613">
    <property type="entry name" value="Heme oxygenase-like"/>
    <property type="match status" value="1"/>
</dbReference>
<dbReference type="GO" id="GO:0006772">
    <property type="term" value="P:thiamine metabolic process"/>
    <property type="evidence" value="ECO:0007669"/>
    <property type="project" value="UniProtKB-ARBA"/>
</dbReference>
<organism evidence="2 3">
    <name type="scientific">Mytilus edulis</name>
    <name type="common">Blue mussel</name>
    <dbReference type="NCBI Taxonomy" id="6550"/>
    <lineage>
        <taxon>Eukaryota</taxon>
        <taxon>Metazoa</taxon>
        <taxon>Spiralia</taxon>
        <taxon>Lophotrochozoa</taxon>
        <taxon>Mollusca</taxon>
        <taxon>Bivalvia</taxon>
        <taxon>Autobranchia</taxon>
        <taxon>Pteriomorphia</taxon>
        <taxon>Mytilida</taxon>
        <taxon>Mytiloidea</taxon>
        <taxon>Mytilidae</taxon>
        <taxon>Mytilinae</taxon>
        <taxon>Mytilus</taxon>
    </lineage>
</organism>
<keyword evidence="3" id="KW-1185">Reference proteome</keyword>
<dbReference type="Proteomes" id="UP000683360">
    <property type="component" value="Unassembled WGS sequence"/>
</dbReference>
<feature type="domain" description="Thiaminase-2/PQQC" evidence="1">
    <location>
        <begin position="8"/>
        <end position="116"/>
    </location>
</feature>